<keyword evidence="2" id="KW-1185">Reference proteome</keyword>
<gene>
    <name evidence="1" type="ORF">H8A87_00030</name>
</gene>
<comment type="caution">
    <text evidence="1">The sequence shown here is derived from an EMBL/GenBank/DDBJ whole genome shotgun (WGS) entry which is preliminary data.</text>
</comment>
<reference evidence="1 2" key="1">
    <citation type="submission" date="2020-08" db="EMBL/GenBank/DDBJ databases">
        <title>Description of Xenorhabdus lircayensis sp. nov., the symbiotic bacterium associated with the entomopathogenic nematode Steirnernema unicornum.</title>
        <authorList>
            <person name="Castaneda-Alvarez C."/>
            <person name="Prodan S."/>
            <person name="Zamorano A."/>
            <person name="San-Blas E."/>
            <person name="Aballay E."/>
        </authorList>
    </citation>
    <scope>NUCLEOTIDE SEQUENCE [LARGE SCALE GENOMIC DNA]</scope>
    <source>
        <strain evidence="1 2">VLS</strain>
    </source>
</reference>
<accession>A0ABS0TZZ4</accession>
<evidence type="ECO:0000313" key="2">
    <source>
        <dbReference type="Proteomes" id="UP000696184"/>
    </source>
</evidence>
<dbReference type="Proteomes" id="UP000696184">
    <property type="component" value="Unassembled WGS sequence"/>
</dbReference>
<evidence type="ECO:0000313" key="1">
    <source>
        <dbReference type="EMBL" id="MBI6547190.1"/>
    </source>
</evidence>
<dbReference type="EMBL" id="JACOII010000001">
    <property type="protein sequence ID" value="MBI6547190.1"/>
    <property type="molecule type" value="Genomic_DNA"/>
</dbReference>
<name>A0ABS0TZZ4_9GAMM</name>
<sequence length="96" mass="11611">MPALSEYTNVYNTALNILDKKGYRVWYDKKLQAYCAEKNGWDFMGNTPCGLLGVIAIYEYKQPEEYQEYWWRDDEKRLYRNIPEETPEYTSIVYKK</sequence>
<organism evidence="1 2">
    <name type="scientific">Xenorhabdus lircayensis</name>
    <dbReference type="NCBI Taxonomy" id="2763499"/>
    <lineage>
        <taxon>Bacteria</taxon>
        <taxon>Pseudomonadati</taxon>
        <taxon>Pseudomonadota</taxon>
        <taxon>Gammaproteobacteria</taxon>
        <taxon>Enterobacterales</taxon>
        <taxon>Morganellaceae</taxon>
        <taxon>Xenorhabdus</taxon>
    </lineage>
</organism>
<proteinExistence type="predicted"/>
<protein>
    <submittedName>
        <fullName evidence="1">Uncharacterized protein</fullName>
    </submittedName>
</protein>
<dbReference type="RefSeq" id="WP_198687999.1">
    <property type="nucleotide sequence ID" value="NZ_CAWPUD010000001.1"/>
</dbReference>